<comment type="caution">
    <text evidence="1">The sequence shown here is derived from an EMBL/GenBank/DDBJ whole genome shotgun (WGS) entry which is preliminary data.</text>
</comment>
<evidence type="ECO:0000313" key="1">
    <source>
        <dbReference type="EMBL" id="KGA95593.1"/>
    </source>
</evidence>
<dbReference type="EMBL" id="ALPT02000125">
    <property type="protein sequence ID" value="KGA95593.1"/>
    <property type="molecule type" value="Genomic_DNA"/>
</dbReference>
<name>A0A094WI63_ALKAL</name>
<reference evidence="1 2" key="1">
    <citation type="journal article" date="2014" name="Genome Announc.">
        <title>Draft Genome Sequence of Bacillus alcalophilus AV1934, a Classic Alkaliphile Isolated from Human Feces in 1934.</title>
        <authorList>
            <person name="Attie O."/>
            <person name="Jayaprakash A."/>
            <person name="Shah H."/>
            <person name="Paulsen I.T."/>
            <person name="Morino M."/>
            <person name="Takahashi Y."/>
            <person name="Narumi I."/>
            <person name="Sachidanandam R."/>
            <person name="Satoh K."/>
            <person name="Ito M."/>
            <person name="Krulwich T.A."/>
        </authorList>
    </citation>
    <scope>NUCLEOTIDE SEQUENCE [LARGE SCALE GENOMIC DNA]</scope>
    <source>
        <strain evidence="1 2">AV1934</strain>
    </source>
</reference>
<proteinExistence type="predicted"/>
<keyword evidence="2" id="KW-1185">Reference proteome</keyword>
<dbReference type="RefSeq" id="WP_040324298.1">
    <property type="nucleotide sequence ID" value="NZ_ALPT02000125.1"/>
</dbReference>
<feature type="non-terminal residue" evidence="1">
    <location>
        <position position="1"/>
    </location>
</feature>
<protein>
    <submittedName>
        <fullName evidence="1">Uncharacterized protein</fullName>
    </submittedName>
</protein>
<organism evidence="1 2">
    <name type="scientific">Alkalihalobacillus alcalophilus ATCC 27647 = CGMCC 1.3604</name>
    <dbReference type="NCBI Taxonomy" id="1218173"/>
    <lineage>
        <taxon>Bacteria</taxon>
        <taxon>Bacillati</taxon>
        <taxon>Bacillota</taxon>
        <taxon>Bacilli</taxon>
        <taxon>Bacillales</taxon>
        <taxon>Bacillaceae</taxon>
        <taxon>Alkalihalobacillus</taxon>
    </lineage>
</organism>
<evidence type="ECO:0000313" key="2">
    <source>
        <dbReference type="Proteomes" id="UP000002754"/>
    </source>
</evidence>
<dbReference type="Proteomes" id="UP000002754">
    <property type="component" value="Unassembled WGS sequence"/>
</dbReference>
<sequence>SITEEQDISYPGVRRVSIKITLTKLLKINEIHSAVRYLINEYKGKYDVVSVFVAKTGEDYILYNWILRYMWCNPLNDNIQMQPLKQRDKDGYSWDESNTYSVMADYNDKYVFENDKHLFVYKKKLYDEVQPIHKELVFYFNDHEFQELFDIINIYRSKINEIYFLNDSFGVSRNIEFKAYLSNFTDYFIALDNIYFWANKENLNERQKAYHISRCFEDAHNSSEEIVDYISYWQVKLAISENDYNSIDPYTVPERATYKFEPTIPINPDGIEVEFNVEVELIEDRALHIFGTTNLFNHASLLINVRKQSGQLCGSNKASVMAGHFDFGIFNFKGNGYVAGLYFIEMSLSLPSIQPKLFQNKAGIEYENLKGPYVDRTVPMVKYRKEISVE</sequence>
<dbReference type="AlphaFoldDB" id="A0A094WI63"/>
<gene>
    <name evidence="1" type="ORF">BALCAV_0221645</name>
</gene>
<accession>A0A094WI63</accession>